<dbReference type="Proteomes" id="UP001549098">
    <property type="component" value="Unassembled WGS sequence"/>
</dbReference>
<organism evidence="4 5">
    <name type="scientific">Paenibacillus favisporus</name>
    <dbReference type="NCBI Taxonomy" id="221028"/>
    <lineage>
        <taxon>Bacteria</taxon>
        <taxon>Bacillati</taxon>
        <taxon>Bacillota</taxon>
        <taxon>Bacilli</taxon>
        <taxon>Bacillales</taxon>
        <taxon>Paenibacillaceae</taxon>
        <taxon>Paenibacillus</taxon>
    </lineage>
</organism>
<evidence type="ECO:0000313" key="5">
    <source>
        <dbReference type="Proteomes" id="UP001549098"/>
    </source>
</evidence>
<dbReference type="PANTHER" id="PTHR10046">
    <property type="entry name" value="ATP DEPENDENT LON PROTEASE FAMILY MEMBER"/>
    <property type="match status" value="1"/>
</dbReference>
<feature type="transmembrane region" description="Helical" evidence="2">
    <location>
        <begin position="69"/>
        <end position="89"/>
    </location>
</feature>
<keyword evidence="1" id="KW-0720">Serine protease</keyword>
<dbReference type="InterPro" id="IPR008269">
    <property type="entry name" value="Lon_proteolytic"/>
</dbReference>
<name>A0ABV2F2Q3_9BACL</name>
<evidence type="ECO:0000256" key="2">
    <source>
        <dbReference type="SAM" id="Phobius"/>
    </source>
</evidence>
<dbReference type="Gene3D" id="3.30.230.10">
    <property type="match status" value="1"/>
</dbReference>
<comment type="caution">
    <text evidence="4">The sequence shown here is derived from an EMBL/GenBank/DDBJ whole genome shotgun (WGS) entry which is preliminary data.</text>
</comment>
<keyword evidence="5" id="KW-1185">Reference proteome</keyword>
<feature type="active site" evidence="1">
    <location>
        <position position="254"/>
    </location>
</feature>
<dbReference type="Pfam" id="PF05362">
    <property type="entry name" value="Lon_C"/>
    <property type="match status" value="1"/>
</dbReference>
<feature type="transmembrane region" description="Helical" evidence="2">
    <location>
        <begin position="20"/>
        <end position="44"/>
    </location>
</feature>
<dbReference type="EMBL" id="JBEPLV010000003">
    <property type="protein sequence ID" value="MET3546038.1"/>
    <property type="molecule type" value="Genomic_DNA"/>
</dbReference>
<reference evidence="4 5" key="1">
    <citation type="submission" date="2024-06" db="EMBL/GenBank/DDBJ databases">
        <title>Genomic Encyclopedia of Type Strains, Phase IV (KMG-IV): sequencing the most valuable type-strain genomes for metagenomic binning, comparative biology and taxonomic classification.</title>
        <authorList>
            <person name="Goeker M."/>
        </authorList>
    </citation>
    <scope>NUCLEOTIDE SEQUENCE [LARGE SCALE GENOMIC DNA]</scope>
    <source>
        <strain evidence="4 5">DSM 17253</strain>
    </source>
</reference>
<dbReference type="InterPro" id="IPR014721">
    <property type="entry name" value="Ribsml_uS5_D2-typ_fold_subgr"/>
</dbReference>
<dbReference type="InterPro" id="IPR027065">
    <property type="entry name" value="Lon_Prtase"/>
</dbReference>
<evidence type="ECO:0000256" key="1">
    <source>
        <dbReference type="PROSITE-ProRule" id="PRU01122"/>
    </source>
</evidence>
<dbReference type="EC" id="3.4.21.53" evidence="1"/>
<keyword evidence="1" id="KW-0378">Hydrolase</keyword>
<keyword evidence="1" id="KW-0645">Protease</keyword>
<comment type="similarity">
    <text evidence="1">Belongs to the peptidase S16 family.</text>
</comment>
<protein>
    <recommendedName>
        <fullName evidence="1">endopeptidase La</fullName>
        <ecNumber evidence="1">3.4.21.53</ecNumber>
    </recommendedName>
</protein>
<dbReference type="InterPro" id="IPR001478">
    <property type="entry name" value="PDZ"/>
</dbReference>
<feature type="domain" description="Lon proteolytic" evidence="3">
    <location>
        <begin position="250"/>
        <end position="350"/>
    </location>
</feature>
<sequence length="354" mass="39041">MGMKDGNNKRRPRRREGLRLLLYIFVVAVMVYVCVYMPTPYIIYQPGSANEVKPMLSIAKGDTEERGTFMMTTVAASYANIAMLVMSVFNPNDEVAKKQARLGDMSEDEYAAEQVYMMSDSQSSAMEAAYREAKVPFSIVPEYLFVFSTPDDSVNNKYFKPGDRIEEVNGKPVPDNTALADILKPMNVGDEVTVKLLRSGKTLEQKLKLIPIKDQKTGSTRAGLGVTIATMQTVKTKDPGHQVQFKDTRIGGPSAGLMFSMEIVNQLTPGDLTKGYRVAGTGTIDKNGTVGAIGGVQHKIVAADRENADIFFVPKDNYNEAKAKADQIKTKMKLVQVSTLEQAMDYMNQLQAKS</sequence>
<accession>A0ABV2F2Q3</accession>
<keyword evidence="2" id="KW-0812">Transmembrane</keyword>
<keyword evidence="2" id="KW-0472">Membrane</keyword>
<feature type="active site" evidence="1">
    <location>
        <position position="299"/>
    </location>
</feature>
<dbReference type="NCBIfam" id="NF041438">
    <property type="entry name" value="SepM_fam_S16"/>
    <property type="match status" value="1"/>
</dbReference>
<dbReference type="Gene3D" id="2.30.42.10">
    <property type="match status" value="1"/>
</dbReference>
<gene>
    <name evidence="4" type="ORF">ABID47_002654</name>
</gene>
<dbReference type="SUPFAM" id="SSF50156">
    <property type="entry name" value="PDZ domain-like"/>
    <property type="match status" value="1"/>
</dbReference>
<proteinExistence type="inferred from homology"/>
<dbReference type="InterPro" id="IPR020568">
    <property type="entry name" value="Ribosomal_Su5_D2-typ_SF"/>
</dbReference>
<comment type="catalytic activity">
    <reaction evidence="1">
        <text>Hydrolysis of proteins in presence of ATP.</text>
        <dbReference type="EC" id="3.4.21.53"/>
    </reaction>
</comment>
<dbReference type="SUPFAM" id="SSF54211">
    <property type="entry name" value="Ribosomal protein S5 domain 2-like"/>
    <property type="match status" value="1"/>
</dbReference>
<evidence type="ECO:0000313" key="4">
    <source>
        <dbReference type="EMBL" id="MET3546038.1"/>
    </source>
</evidence>
<keyword evidence="2" id="KW-1133">Transmembrane helix</keyword>
<dbReference type="InterPro" id="IPR036034">
    <property type="entry name" value="PDZ_sf"/>
</dbReference>
<dbReference type="PROSITE" id="PS51786">
    <property type="entry name" value="LON_PROTEOLYTIC"/>
    <property type="match status" value="1"/>
</dbReference>
<evidence type="ECO:0000259" key="3">
    <source>
        <dbReference type="PROSITE" id="PS51786"/>
    </source>
</evidence>
<dbReference type="Pfam" id="PF13180">
    <property type="entry name" value="PDZ_2"/>
    <property type="match status" value="1"/>
</dbReference>